<feature type="region of interest" description="Disordered" evidence="11">
    <location>
        <begin position="215"/>
        <end position="234"/>
    </location>
</feature>
<dbReference type="Gene3D" id="1.10.10.60">
    <property type="entry name" value="Homeodomain-like"/>
    <property type="match status" value="1"/>
</dbReference>
<sequence>MEPQNRHPTEDGGSNEAAWSSANMLRRKSRTRWIPTTDHVRILKELFYNKGIRSPTIEQIQRICLQLKWYGKIEFKNVYFWFVNQRAREKQKKRSTSDVHVPMQRSGLVGDDNVTNWKHEDQYINFGSSAPASASSAGVMIAFNRQMGKYGGYGSMNMEKSARDCSISAGGETSSTFFDMNVEQTFMEQRGEHHQEIETLSLFPVHGEDICGNMKTTSDGGGGHDGGSHTSLELSLSCEGKAGKSFQSR</sequence>
<evidence type="ECO:0000256" key="2">
    <source>
        <dbReference type="ARBA" id="ARBA00022473"/>
    </source>
</evidence>
<evidence type="ECO:0000256" key="9">
    <source>
        <dbReference type="PROSITE-ProRule" id="PRU00108"/>
    </source>
</evidence>
<keyword evidence="15" id="KW-1185">Reference proteome</keyword>
<dbReference type="PANTHER" id="PTHR45940">
    <property type="entry name" value="WUSCHEL-RELATED HOMEOBOX 1-RELATED"/>
    <property type="match status" value="1"/>
</dbReference>
<keyword evidence="5 9" id="KW-0371">Homeobox</keyword>
<reference evidence="14 15" key="1">
    <citation type="journal article" date="2018" name="Nat. Genet.">
        <title>The Rosa genome provides new insights in the design of modern roses.</title>
        <authorList>
            <person name="Bendahmane M."/>
        </authorList>
    </citation>
    <scope>NUCLEOTIDE SEQUENCE [LARGE SCALE GENOMIC DNA]</scope>
    <source>
        <strain evidence="15">cv. Old Blush</strain>
    </source>
</reference>
<feature type="compositionally biased region" description="Basic and acidic residues" evidence="11">
    <location>
        <begin position="1"/>
        <end position="10"/>
    </location>
</feature>
<dbReference type="AlphaFoldDB" id="A0A2P6QLS3"/>
<keyword evidence="7 9" id="KW-0539">Nucleus</keyword>
<dbReference type="GO" id="GO:0003677">
    <property type="term" value="F:DNA binding"/>
    <property type="evidence" value="ECO:0007669"/>
    <property type="project" value="UniProtKB-UniRule"/>
</dbReference>
<evidence type="ECO:0000256" key="5">
    <source>
        <dbReference type="ARBA" id="ARBA00023155"/>
    </source>
</evidence>
<keyword evidence="4 9" id="KW-0238">DNA-binding</keyword>
<accession>A0A2P6QLS3</accession>
<keyword evidence="6" id="KW-0804">Transcription</keyword>
<feature type="domain" description="Homeobox" evidence="12">
    <location>
        <begin position="26"/>
        <end position="92"/>
    </location>
</feature>
<comment type="caution">
    <text evidence="14">The sequence shown here is derived from an EMBL/GenBank/DDBJ whole genome shotgun (WGS) entry which is preliminary data.</text>
</comment>
<dbReference type="PANTHER" id="PTHR45940:SF2">
    <property type="entry name" value="WUSCHEL-RELATED HOMEOBOX 1"/>
    <property type="match status" value="1"/>
</dbReference>
<dbReference type="PROSITE" id="PS50071">
    <property type="entry name" value="HOMEOBOX_2"/>
    <property type="match status" value="1"/>
</dbReference>
<evidence type="ECO:0000256" key="1">
    <source>
        <dbReference type="ARBA" id="ARBA00004123"/>
    </source>
</evidence>
<dbReference type="GO" id="GO:0003700">
    <property type="term" value="F:DNA-binding transcription factor activity"/>
    <property type="evidence" value="ECO:0007669"/>
    <property type="project" value="InterPro"/>
</dbReference>
<evidence type="ECO:0000313" key="14">
    <source>
        <dbReference type="EMBL" id="PRQ35137.1"/>
    </source>
</evidence>
<dbReference type="InterPro" id="IPR009057">
    <property type="entry name" value="Homeodomain-like_sf"/>
</dbReference>
<dbReference type="Gramene" id="PRQ35136">
    <property type="protein sequence ID" value="PRQ35136"/>
    <property type="gene ID" value="RchiOBHm_Chr5g0076711"/>
</dbReference>
<comment type="subcellular location">
    <subcellularLocation>
        <location evidence="1 9 10">Nucleus</location>
    </subcellularLocation>
</comment>
<dbReference type="OrthoDB" id="773671at2759"/>
<dbReference type="Pfam" id="PF00046">
    <property type="entry name" value="Homeodomain"/>
    <property type="match status" value="1"/>
</dbReference>
<evidence type="ECO:0000256" key="7">
    <source>
        <dbReference type="ARBA" id="ARBA00023242"/>
    </source>
</evidence>
<keyword evidence="3" id="KW-0805">Transcription regulation</keyword>
<evidence type="ECO:0000256" key="10">
    <source>
        <dbReference type="RuleBase" id="RU000682"/>
    </source>
</evidence>
<comment type="similarity">
    <text evidence="8">Belongs to the WUS homeobox family.</text>
</comment>
<dbReference type="STRING" id="74649.A0A2P6QLS3"/>
<dbReference type="SMART" id="SM00389">
    <property type="entry name" value="HOX"/>
    <property type="match status" value="1"/>
</dbReference>
<dbReference type="GO" id="GO:0005634">
    <property type="term" value="C:nucleus"/>
    <property type="evidence" value="ECO:0007669"/>
    <property type="project" value="UniProtKB-SubCell"/>
</dbReference>
<protein>
    <submittedName>
        <fullName evidence="14">Putative transcription factor Homobox-WOX family</fullName>
    </submittedName>
</protein>
<dbReference type="InterPro" id="IPR044555">
    <property type="entry name" value="WUSCHEL-like"/>
</dbReference>
<feature type="DNA-binding region" description="Homeobox" evidence="9">
    <location>
        <begin position="28"/>
        <end position="93"/>
    </location>
</feature>
<dbReference type="SUPFAM" id="SSF46689">
    <property type="entry name" value="Homeodomain-like"/>
    <property type="match status" value="1"/>
</dbReference>
<dbReference type="Gramene" id="PRQ35137">
    <property type="protein sequence ID" value="PRQ35137"/>
    <property type="gene ID" value="RchiOBHm_Chr5g0076721"/>
</dbReference>
<evidence type="ECO:0000256" key="4">
    <source>
        <dbReference type="ARBA" id="ARBA00023125"/>
    </source>
</evidence>
<dbReference type="EMBL" id="PDCK01000043">
    <property type="protein sequence ID" value="PRQ35136.1"/>
    <property type="molecule type" value="Genomic_DNA"/>
</dbReference>
<dbReference type="CDD" id="cd00086">
    <property type="entry name" value="homeodomain"/>
    <property type="match status" value="1"/>
</dbReference>
<evidence type="ECO:0000256" key="11">
    <source>
        <dbReference type="SAM" id="MobiDB-lite"/>
    </source>
</evidence>
<dbReference type="EMBL" id="PDCK01000043">
    <property type="protein sequence ID" value="PRQ35137.1"/>
    <property type="molecule type" value="Genomic_DNA"/>
</dbReference>
<evidence type="ECO:0000313" key="13">
    <source>
        <dbReference type="EMBL" id="PRQ35136.1"/>
    </source>
</evidence>
<keyword evidence="2" id="KW-0217">Developmental protein</keyword>
<proteinExistence type="inferred from homology"/>
<dbReference type="GO" id="GO:0099402">
    <property type="term" value="P:plant organ development"/>
    <property type="evidence" value="ECO:0007669"/>
    <property type="project" value="InterPro"/>
</dbReference>
<name>A0A2P6QLS3_ROSCH</name>
<gene>
    <name evidence="13" type="ORF">RchiOBHm_Chr5g0076711</name>
    <name evidence="14" type="ORF">RchiOBHm_Chr5g0076721</name>
</gene>
<evidence type="ECO:0000256" key="3">
    <source>
        <dbReference type="ARBA" id="ARBA00023015"/>
    </source>
</evidence>
<dbReference type="Proteomes" id="UP000238479">
    <property type="component" value="Chromosome 5"/>
</dbReference>
<evidence type="ECO:0000259" key="12">
    <source>
        <dbReference type="PROSITE" id="PS50071"/>
    </source>
</evidence>
<organism evidence="14 15">
    <name type="scientific">Rosa chinensis</name>
    <name type="common">China rose</name>
    <dbReference type="NCBI Taxonomy" id="74649"/>
    <lineage>
        <taxon>Eukaryota</taxon>
        <taxon>Viridiplantae</taxon>
        <taxon>Streptophyta</taxon>
        <taxon>Embryophyta</taxon>
        <taxon>Tracheophyta</taxon>
        <taxon>Spermatophyta</taxon>
        <taxon>Magnoliopsida</taxon>
        <taxon>eudicotyledons</taxon>
        <taxon>Gunneridae</taxon>
        <taxon>Pentapetalae</taxon>
        <taxon>rosids</taxon>
        <taxon>fabids</taxon>
        <taxon>Rosales</taxon>
        <taxon>Rosaceae</taxon>
        <taxon>Rosoideae</taxon>
        <taxon>Rosoideae incertae sedis</taxon>
        <taxon>Rosa</taxon>
    </lineage>
</organism>
<evidence type="ECO:0000256" key="6">
    <source>
        <dbReference type="ARBA" id="ARBA00023163"/>
    </source>
</evidence>
<evidence type="ECO:0000313" key="15">
    <source>
        <dbReference type="Proteomes" id="UP000238479"/>
    </source>
</evidence>
<feature type="region of interest" description="Disordered" evidence="11">
    <location>
        <begin position="1"/>
        <end position="21"/>
    </location>
</feature>
<evidence type="ECO:0000256" key="8">
    <source>
        <dbReference type="ARBA" id="ARBA00024040"/>
    </source>
</evidence>
<dbReference type="InterPro" id="IPR001356">
    <property type="entry name" value="HD"/>
</dbReference>